<organism evidence="6 7">
    <name type="scientific">Roseivivax halotolerans</name>
    <dbReference type="NCBI Taxonomy" id="93684"/>
    <lineage>
        <taxon>Bacteria</taxon>
        <taxon>Pseudomonadati</taxon>
        <taxon>Pseudomonadota</taxon>
        <taxon>Alphaproteobacteria</taxon>
        <taxon>Rhodobacterales</taxon>
        <taxon>Roseobacteraceae</taxon>
        <taxon>Roseivivax</taxon>
    </lineage>
</organism>
<keyword evidence="7" id="KW-1185">Reference proteome</keyword>
<dbReference type="Gene3D" id="3.30.70.2740">
    <property type="match status" value="1"/>
</dbReference>
<accession>A0A1I5YZE7</accession>
<evidence type="ECO:0000256" key="2">
    <source>
        <dbReference type="ARBA" id="ARBA00022630"/>
    </source>
</evidence>
<evidence type="ECO:0000313" key="6">
    <source>
        <dbReference type="EMBL" id="SFQ49217.1"/>
    </source>
</evidence>
<feature type="domain" description="FAD-binding PCMH-type" evidence="5">
    <location>
        <begin position="48"/>
        <end position="226"/>
    </location>
</feature>
<evidence type="ECO:0000256" key="1">
    <source>
        <dbReference type="ARBA" id="ARBA00001974"/>
    </source>
</evidence>
<dbReference type="InterPro" id="IPR016166">
    <property type="entry name" value="FAD-bd_PCMH"/>
</dbReference>
<proteinExistence type="predicted"/>
<dbReference type="InterPro" id="IPR016164">
    <property type="entry name" value="FAD-linked_Oxase-like_C"/>
</dbReference>
<dbReference type="Pfam" id="PF02913">
    <property type="entry name" value="FAD-oxidase_C"/>
    <property type="match status" value="1"/>
</dbReference>
<evidence type="ECO:0000256" key="4">
    <source>
        <dbReference type="ARBA" id="ARBA00023002"/>
    </source>
</evidence>
<dbReference type="Gene3D" id="3.30.465.10">
    <property type="match status" value="1"/>
</dbReference>
<dbReference type="InterPro" id="IPR016169">
    <property type="entry name" value="FAD-bd_PCMH_sub2"/>
</dbReference>
<protein>
    <submittedName>
        <fullName evidence="6">Glycolate oxidase</fullName>
    </submittedName>
</protein>
<dbReference type="SUPFAM" id="SSF55103">
    <property type="entry name" value="FAD-linked oxidases, C-terminal domain"/>
    <property type="match status" value="1"/>
</dbReference>
<dbReference type="Gene3D" id="1.10.45.10">
    <property type="entry name" value="Vanillyl-alcohol Oxidase, Chain A, domain 4"/>
    <property type="match status" value="1"/>
</dbReference>
<dbReference type="AlphaFoldDB" id="A0A1I5YZE7"/>
<dbReference type="InterPro" id="IPR006094">
    <property type="entry name" value="Oxid_FAD_bind_N"/>
</dbReference>
<gene>
    <name evidence="6" type="ORF">SAMN05421853_10748</name>
</gene>
<evidence type="ECO:0000259" key="5">
    <source>
        <dbReference type="PROSITE" id="PS51387"/>
    </source>
</evidence>
<dbReference type="InterPro" id="IPR004113">
    <property type="entry name" value="FAD-bd_oxidored_4_C"/>
</dbReference>
<evidence type="ECO:0000256" key="3">
    <source>
        <dbReference type="ARBA" id="ARBA00022827"/>
    </source>
</evidence>
<dbReference type="InterPro" id="IPR016171">
    <property type="entry name" value="Vanillyl_alc_oxidase_C-sub2"/>
</dbReference>
<keyword evidence="3" id="KW-0274">FAD</keyword>
<dbReference type="RefSeq" id="WP_093011950.1">
    <property type="nucleotide sequence ID" value="NZ_FOXV01000007.1"/>
</dbReference>
<name>A0A1I5YZE7_9RHOB</name>
<dbReference type="EMBL" id="FOXV01000007">
    <property type="protein sequence ID" value="SFQ49217.1"/>
    <property type="molecule type" value="Genomic_DNA"/>
</dbReference>
<dbReference type="Pfam" id="PF01565">
    <property type="entry name" value="FAD_binding_4"/>
    <property type="match status" value="1"/>
</dbReference>
<dbReference type="PANTHER" id="PTHR42934">
    <property type="entry name" value="GLYCOLATE OXIDASE SUBUNIT GLCD"/>
    <property type="match status" value="1"/>
</dbReference>
<reference evidence="7" key="1">
    <citation type="submission" date="2016-10" db="EMBL/GenBank/DDBJ databases">
        <authorList>
            <person name="Varghese N."/>
            <person name="Submissions S."/>
        </authorList>
    </citation>
    <scope>NUCLEOTIDE SEQUENCE [LARGE SCALE GENOMIC DNA]</scope>
    <source>
        <strain evidence="7">JCM 10271</strain>
    </source>
</reference>
<dbReference type="GO" id="GO:0071949">
    <property type="term" value="F:FAD binding"/>
    <property type="evidence" value="ECO:0007669"/>
    <property type="project" value="InterPro"/>
</dbReference>
<sequence>MDMPTPDSAVLSRKDEIVARLRKVLPADAVIADVAETRAYECDALTAYKCPPLAAVLPASTEEVSDVLRICHEMGVPVVPRGSGTSLAGGALPTADCVILGVARLNEVIETDYDNRFIRVQTGRTNLSVTGAVEEEQFFYAPDPSSQLACAIAGNIAMNSGGAHCLKYGVTTNNLLGVTMVQMDGTVVELGGAHLDAGGLDLLGVICGSEGQLGVVTEATLRILRKPEGARPVLMGFGSNEVAGACVSDIIKAGVLPVAIEFMDRPCIRACEAFAKAGYPDCEALLIVEVEGSDAEIDHQLSLIMEIARRHDPVELREAKDADEAGRIWLGRKSAFGAMGQINDYMCLDGTIPVSELPRVLTRIAEMSKEYGLDVANVFHAGDGNMHPLILFNANEPGQLEKCEALGADILKLCVEVGGCLTGEHGVGIEKRDLMHTQYAPEDLEAQMAVKDVFDPGWLLNPAKVFPLDASDARRSVKIAAE</sequence>
<dbReference type="STRING" id="93684.SAMN05421853_10748"/>
<dbReference type="SUPFAM" id="SSF56176">
    <property type="entry name" value="FAD-binding/transporter-associated domain-like"/>
    <property type="match status" value="1"/>
</dbReference>
<dbReference type="Proteomes" id="UP000243106">
    <property type="component" value="Unassembled WGS sequence"/>
</dbReference>
<keyword evidence="4" id="KW-0560">Oxidoreductase</keyword>
<dbReference type="InterPro" id="IPR051914">
    <property type="entry name" value="FAD-linked_OxidoTrans_Type4"/>
</dbReference>
<dbReference type="PANTHER" id="PTHR42934:SF1">
    <property type="entry name" value="GLYCOLATE OXIDASE SUBUNIT GLCD"/>
    <property type="match status" value="1"/>
</dbReference>
<evidence type="ECO:0000313" key="7">
    <source>
        <dbReference type="Proteomes" id="UP000243106"/>
    </source>
</evidence>
<dbReference type="InterPro" id="IPR036318">
    <property type="entry name" value="FAD-bd_PCMH-like_sf"/>
</dbReference>
<dbReference type="PROSITE" id="PS51387">
    <property type="entry name" value="FAD_PCMH"/>
    <property type="match status" value="1"/>
</dbReference>
<keyword evidence="2" id="KW-0285">Flavoprotein</keyword>
<comment type="cofactor">
    <cofactor evidence="1">
        <name>FAD</name>
        <dbReference type="ChEBI" id="CHEBI:57692"/>
    </cofactor>
</comment>
<dbReference type="GO" id="GO:0016491">
    <property type="term" value="F:oxidoreductase activity"/>
    <property type="evidence" value="ECO:0007669"/>
    <property type="project" value="UniProtKB-KW"/>
</dbReference>